<dbReference type="EMBL" id="BSDI01000033">
    <property type="protein sequence ID" value="GLI00537.1"/>
    <property type="molecule type" value="Genomic_DNA"/>
</dbReference>
<protein>
    <submittedName>
        <fullName evidence="1">Uncharacterized protein</fullName>
    </submittedName>
</protein>
<reference evidence="1" key="1">
    <citation type="submission" date="2022-12" db="EMBL/GenBank/DDBJ databases">
        <title>New Phytohabitans aurantiacus sp. RD004123 nov., an actinomycete isolated from soil.</title>
        <authorList>
            <person name="Triningsih D.W."/>
            <person name="Harunari E."/>
            <person name="Igarashi Y."/>
        </authorList>
    </citation>
    <scope>NUCLEOTIDE SEQUENCE</scope>
    <source>
        <strain evidence="1">RD004123</strain>
    </source>
</reference>
<name>A0ABQ5R3S8_9ACTN</name>
<evidence type="ECO:0000313" key="2">
    <source>
        <dbReference type="Proteomes" id="UP001144280"/>
    </source>
</evidence>
<gene>
    <name evidence="1" type="ORF">Pa4123_58130</name>
</gene>
<comment type="caution">
    <text evidence="1">The sequence shown here is derived from an EMBL/GenBank/DDBJ whole genome shotgun (WGS) entry which is preliminary data.</text>
</comment>
<accession>A0ABQ5R3S8</accession>
<proteinExistence type="predicted"/>
<sequence length="108" mass="11136">MAGPAAGFEGVGGRVAAPCALRAAPCALRAAPCALRAAPCALRAAPRASIKAICVDQGQMHAEMRSNRVRSPLIGVRGVATRRTGLVWGRTHAEKRSNRVRSPLIGGG</sequence>
<evidence type="ECO:0000313" key="1">
    <source>
        <dbReference type="EMBL" id="GLI00537.1"/>
    </source>
</evidence>
<organism evidence="1 2">
    <name type="scientific">Phytohabitans aurantiacus</name>
    <dbReference type="NCBI Taxonomy" id="3016789"/>
    <lineage>
        <taxon>Bacteria</taxon>
        <taxon>Bacillati</taxon>
        <taxon>Actinomycetota</taxon>
        <taxon>Actinomycetes</taxon>
        <taxon>Micromonosporales</taxon>
        <taxon>Micromonosporaceae</taxon>
    </lineage>
</organism>
<dbReference type="Proteomes" id="UP001144280">
    <property type="component" value="Unassembled WGS sequence"/>
</dbReference>
<keyword evidence="2" id="KW-1185">Reference proteome</keyword>